<sequence>MERGNKVSTVLNYISNFIEKYLTVPEIYASDIVEIVIMSVAIYYVVLWFRKSRAWVLLKGIFVLVIFMLVASLFHLTTLLWIFNKTLSAGIIALVIIFQPELRRALEELGRKNVIFKVLKFENGNNESNFSDRSVEEITRATLEMAKAKTGALIVIRQQHDLGQFIETGIKIDGRISSQLLINIFEKNTPLHDGAVIIDENRVVAATCYLPLSDSSSLSKDLGTRHRAGLGISEVSDCIVVIVSEETGSISIAKEGKLIRYADASILKNELIKAQDKEEVKPRRFLKGRGRNEKDVNETKDVSDK</sequence>
<protein>
    <recommendedName>
        <fullName evidence="10">Diadenylate cyclase</fullName>
        <shortName evidence="10">DAC</shortName>
        <ecNumber evidence="10">2.7.7.85</ecNumber>
    </recommendedName>
    <alternativeName>
        <fullName evidence="10">Cyclic-di-AMP synthase</fullName>
        <shortName evidence="10">c-di-AMP synthase</shortName>
    </alternativeName>
</protein>
<dbReference type="GO" id="GO:0004016">
    <property type="term" value="F:adenylate cyclase activity"/>
    <property type="evidence" value="ECO:0007669"/>
    <property type="project" value="UniProtKB-UniRule"/>
</dbReference>
<dbReference type="EMBL" id="QRHR01000005">
    <property type="protein sequence ID" value="RHF88976.1"/>
    <property type="molecule type" value="Genomic_DNA"/>
</dbReference>
<evidence type="ECO:0000256" key="2">
    <source>
        <dbReference type="ARBA" id="ARBA00022475"/>
    </source>
</evidence>
<dbReference type="FunFam" id="3.40.1700.10:FF:000002">
    <property type="entry name" value="Diadenylate cyclase"/>
    <property type="match status" value="1"/>
</dbReference>
<dbReference type="Proteomes" id="UP000284598">
    <property type="component" value="Unassembled WGS sequence"/>
</dbReference>
<dbReference type="InterPro" id="IPR034701">
    <property type="entry name" value="CdaA"/>
</dbReference>
<evidence type="ECO:0000313" key="17">
    <source>
        <dbReference type="Proteomes" id="UP000285740"/>
    </source>
</evidence>
<dbReference type="Gene3D" id="3.40.1700.10">
    <property type="entry name" value="DNA integrity scanning protein, DisA, N-terminal domain"/>
    <property type="match status" value="1"/>
</dbReference>
<feature type="compositionally biased region" description="Basic and acidic residues" evidence="11">
    <location>
        <begin position="290"/>
        <end position="305"/>
    </location>
</feature>
<feature type="transmembrane region" description="Helical" evidence="10">
    <location>
        <begin position="56"/>
        <end position="74"/>
    </location>
</feature>
<evidence type="ECO:0000256" key="10">
    <source>
        <dbReference type="HAMAP-Rule" id="MF_01499"/>
    </source>
</evidence>
<dbReference type="EC" id="2.7.7.85" evidence="10"/>
<evidence type="ECO:0000313" key="18">
    <source>
        <dbReference type="Proteomes" id="UP000286186"/>
    </source>
</evidence>
<dbReference type="Pfam" id="PF02457">
    <property type="entry name" value="DAC"/>
    <property type="match status" value="1"/>
</dbReference>
<evidence type="ECO:0000256" key="11">
    <source>
        <dbReference type="SAM" id="MobiDB-lite"/>
    </source>
</evidence>
<dbReference type="PANTHER" id="PTHR34185:SF1">
    <property type="entry name" value="DIADENYLATE CYCLASE"/>
    <property type="match status" value="1"/>
</dbReference>
<feature type="transmembrane region" description="Helical" evidence="10">
    <location>
        <begin position="27"/>
        <end position="49"/>
    </location>
</feature>
<comment type="function">
    <text evidence="10">Catalyzes the condensation of 2 ATP molecules into cyclic di-AMP (c-di-AMP), a second messenger used to regulate differing processes in different bacteria.</text>
</comment>
<evidence type="ECO:0000313" key="15">
    <source>
        <dbReference type="EMBL" id="RHF88976.1"/>
    </source>
</evidence>
<reference evidence="16 17" key="1">
    <citation type="submission" date="2018-08" db="EMBL/GenBank/DDBJ databases">
        <title>A genome reference for cultivated species of the human gut microbiota.</title>
        <authorList>
            <person name="Zou Y."/>
            <person name="Xue W."/>
            <person name="Luo G."/>
        </authorList>
    </citation>
    <scope>NUCLEOTIDE SEQUENCE [LARGE SCALE GENOMIC DNA]</scope>
    <source>
        <strain evidence="15 18">AM23-22</strain>
        <strain evidence="14 17">AM42-30</strain>
        <strain evidence="13 16">AM43-2</strain>
    </source>
</reference>
<dbReference type="InterPro" id="IPR050338">
    <property type="entry name" value="DisA"/>
</dbReference>
<feature type="region of interest" description="Disordered" evidence="11">
    <location>
        <begin position="282"/>
        <end position="305"/>
    </location>
</feature>
<dbReference type="EMBL" id="QSFV01000013">
    <property type="protein sequence ID" value="RHA80852.1"/>
    <property type="molecule type" value="Genomic_DNA"/>
</dbReference>
<keyword evidence="8 10" id="KW-1133">Transmembrane helix</keyword>
<dbReference type="PIRSF" id="PIRSF004793">
    <property type="entry name" value="UCP004793"/>
    <property type="match status" value="1"/>
</dbReference>
<dbReference type="GO" id="GO:0106408">
    <property type="term" value="F:diadenylate cyclase activity"/>
    <property type="evidence" value="ECO:0007669"/>
    <property type="project" value="UniProtKB-EC"/>
</dbReference>
<comment type="subunit">
    <text evidence="10">Probably a homodimer.</text>
</comment>
<dbReference type="InterPro" id="IPR036888">
    <property type="entry name" value="DNA_integrity_DisA_N_sf"/>
</dbReference>
<dbReference type="GO" id="GO:0005524">
    <property type="term" value="F:ATP binding"/>
    <property type="evidence" value="ECO:0007669"/>
    <property type="project" value="UniProtKB-UniRule"/>
</dbReference>
<evidence type="ECO:0000256" key="5">
    <source>
        <dbReference type="ARBA" id="ARBA00022695"/>
    </source>
</evidence>
<keyword evidence="2 10" id="KW-1003">Cell membrane</keyword>
<dbReference type="Proteomes" id="UP000286186">
    <property type="component" value="Unassembled WGS sequence"/>
</dbReference>
<dbReference type="InterPro" id="IPR003390">
    <property type="entry name" value="DNA_integrity_scan_DisA_N"/>
</dbReference>
<evidence type="ECO:0000313" key="16">
    <source>
        <dbReference type="Proteomes" id="UP000284598"/>
    </source>
</evidence>
<dbReference type="EMBL" id="QSFO01000002">
    <property type="protein sequence ID" value="RHA56572.1"/>
    <property type="molecule type" value="Genomic_DNA"/>
</dbReference>
<dbReference type="Pfam" id="PF19293">
    <property type="entry name" value="CdaA_N"/>
    <property type="match status" value="1"/>
</dbReference>
<evidence type="ECO:0000256" key="6">
    <source>
        <dbReference type="ARBA" id="ARBA00022741"/>
    </source>
</evidence>
<evidence type="ECO:0000259" key="12">
    <source>
        <dbReference type="PROSITE" id="PS51794"/>
    </source>
</evidence>
<keyword evidence="9 10" id="KW-0472">Membrane</keyword>
<dbReference type="PANTHER" id="PTHR34185">
    <property type="entry name" value="DIADENYLATE CYCLASE"/>
    <property type="match status" value="1"/>
</dbReference>
<dbReference type="InterPro" id="IPR014046">
    <property type="entry name" value="C-di-AMP_synthase"/>
</dbReference>
<dbReference type="AlphaFoldDB" id="A0A414R7G5"/>
<evidence type="ECO:0000256" key="8">
    <source>
        <dbReference type="ARBA" id="ARBA00022989"/>
    </source>
</evidence>
<comment type="caution">
    <text evidence="10">Lacks conserved residue(s) required for the propagation of feature annotation.</text>
</comment>
<evidence type="ECO:0000313" key="13">
    <source>
        <dbReference type="EMBL" id="RHA56572.1"/>
    </source>
</evidence>
<evidence type="ECO:0000256" key="3">
    <source>
        <dbReference type="ARBA" id="ARBA00022679"/>
    </source>
</evidence>
<name>A0A414R7G5_9FIRM</name>
<dbReference type="GO" id="GO:0006171">
    <property type="term" value="P:cAMP biosynthetic process"/>
    <property type="evidence" value="ECO:0007669"/>
    <property type="project" value="InterPro"/>
</dbReference>
<dbReference type="PROSITE" id="PS51794">
    <property type="entry name" value="DAC"/>
    <property type="match status" value="1"/>
</dbReference>
<keyword evidence="7 10" id="KW-0067">ATP-binding</keyword>
<comment type="similarity">
    <text evidence="10">Belongs to the adenylate cyclase family. DacA/CdaA subfamily.</text>
</comment>
<comment type="caution">
    <text evidence="15">The sequence shown here is derived from an EMBL/GenBank/DDBJ whole genome shotgun (WGS) entry which is preliminary data.</text>
</comment>
<keyword evidence="5 10" id="KW-0548">Nucleotidyltransferase</keyword>
<organism evidence="15 18">
    <name type="scientific">Eubacterium ventriosum</name>
    <dbReference type="NCBI Taxonomy" id="39496"/>
    <lineage>
        <taxon>Bacteria</taxon>
        <taxon>Bacillati</taxon>
        <taxon>Bacillota</taxon>
        <taxon>Clostridia</taxon>
        <taxon>Eubacteriales</taxon>
        <taxon>Eubacteriaceae</taxon>
        <taxon>Eubacterium</taxon>
    </lineage>
</organism>
<keyword evidence="3 10" id="KW-0808">Transferase</keyword>
<dbReference type="NCBIfam" id="TIGR00159">
    <property type="entry name" value="diadenylate cyclase CdaA"/>
    <property type="match status" value="1"/>
</dbReference>
<gene>
    <name evidence="10" type="primary">dacA</name>
    <name evidence="15" type="ORF">DW652_07030</name>
    <name evidence="14" type="ORF">DW918_05580</name>
    <name evidence="13" type="ORF">DW929_01585</name>
</gene>
<evidence type="ECO:0000256" key="4">
    <source>
        <dbReference type="ARBA" id="ARBA00022692"/>
    </source>
</evidence>
<feature type="domain" description="DAC" evidence="12">
    <location>
        <begin position="99"/>
        <end position="264"/>
    </location>
</feature>
<accession>A0A414R7G5</accession>
<dbReference type="Proteomes" id="UP000285740">
    <property type="component" value="Unassembled WGS sequence"/>
</dbReference>
<evidence type="ECO:0000256" key="1">
    <source>
        <dbReference type="ARBA" id="ARBA00000877"/>
    </source>
</evidence>
<evidence type="ECO:0000313" key="14">
    <source>
        <dbReference type="EMBL" id="RHA80852.1"/>
    </source>
</evidence>
<evidence type="ECO:0000256" key="7">
    <source>
        <dbReference type="ARBA" id="ARBA00022840"/>
    </source>
</evidence>
<keyword evidence="4 10" id="KW-0812">Transmembrane</keyword>
<dbReference type="InterPro" id="IPR045585">
    <property type="entry name" value="CdaA_N"/>
</dbReference>
<dbReference type="HAMAP" id="MF_01499">
    <property type="entry name" value="DacA"/>
    <property type="match status" value="1"/>
</dbReference>
<dbReference type="SUPFAM" id="SSF143597">
    <property type="entry name" value="YojJ-like"/>
    <property type="match status" value="1"/>
</dbReference>
<evidence type="ECO:0000256" key="9">
    <source>
        <dbReference type="ARBA" id="ARBA00023136"/>
    </source>
</evidence>
<proteinExistence type="inferred from homology"/>
<comment type="catalytic activity">
    <reaction evidence="1 10">
        <text>2 ATP = 3',3'-c-di-AMP + 2 diphosphate</text>
        <dbReference type="Rhea" id="RHEA:35655"/>
        <dbReference type="ChEBI" id="CHEBI:30616"/>
        <dbReference type="ChEBI" id="CHEBI:33019"/>
        <dbReference type="ChEBI" id="CHEBI:71500"/>
        <dbReference type="EC" id="2.7.7.85"/>
    </reaction>
</comment>
<keyword evidence="6 10" id="KW-0547">Nucleotide-binding</keyword>